<dbReference type="OrthoDB" id="9808192at2"/>
<evidence type="ECO:0000313" key="4">
    <source>
        <dbReference type="Proteomes" id="UP000005953"/>
    </source>
</evidence>
<feature type="transmembrane region" description="Helical" evidence="1">
    <location>
        <begin position="64"/>
        <end position="83"/>
    </location>
</feature>
<keyword evidence="1" id="KW-0472">Membrane</keyword>
<keyword evidence="4" id="KW-1185">Reference proteome</keyword>
<evidence type="ECO:0000256" key="2">
    <source>
        <dbReference type="SAM" id="SignalP"/>
    </source>
</evidence>
<dbReference type="Proteomes" id="UP000005953">
    <property type="component" value="Unassembled WGS sequence"/>
</dbReference>
<keyword evidence="1" id="KW-1133">Transmembrane helix</keyword>
<feature type="transmembrane region" description="Helical" evidence="1">
    <location>
        <begin position="89"/>
        <end position="107"/>
    </location>
</feature>
<dbReference type="HOGENOM" id="CLU_088877_0_1_6"/>
<feature type="transmembrane region" description="Helical" evidence="1">
    <location>
        <begin position="174"/>
        <end position="192"/>
    </location>
</feature>
<protein>
    <recommendedName>
        <fullName evidence="5">Urease accessory protein UreJ</fullName>
    </recommendedName>
</protein>
<sequence>MKFHKKLIAALVLMVPVLANAHAGHGDTNGFVSGFVHPMFGLDHLLALLALGFWVALSQRAVRLAAPMLVVIAMLVGASLGVLGFSFAGVEWGIAASVILSGLAVTLRLPVTHLAALLPMIGFALCHGLAHGMEVPAGASTVGFFAGFAVAAFLIMMSGMLVARGAVLLKAKHIHLWLGLIVTLLGGAMLGLG</sequence>
<evidence type="ECO:0000256" key="1">
    <source>
        <dbReference type="SAM" id="Phobius"/>
    </source>
</evidence>
<name>A4BBR4_9GAMM</name>
<keyword evidence="1" id="KW-0812">Transmembrane</keyword>
<keyword evidence="2" id="KW-0732">Signal</keyword>
<dbReference type="RefSeq" id="WP_008046610.1">
    <property type="nucleotide sequence ID" value="NZ_CH724153.1"/>
</dbReference>
<proteinExistence type="predicted"/>
<feature type="signal peptide" evidence="2">
    <location>
        <begin position="1"/>
        <end position="21"/>
    </location>
</feature>
<dbReference type="EMBL" id="AAOE01000004">
    <property type="protein sequence ID" value="EAR10399.1"/>
    <property type="molecule type" value="Genomic_DNA"/>
</dbReference>
<feature type="chain" id="PRO_5002666410" description="Urease accessory protein UreJ" evidence="2">
    <location>
        <begin position="22"/>
        <end position="193"/>
    </location>
</feature>
<evidence type="ECO:0008006" key="5">
    <source>
        <dbReference type="Google" id="ProtNLM"/>
    </source>
</evidence>
<dbReference type="Pfam" id="PF04955">
    <property type="entry name" value="HupE_UreJ"/>
    <property type="match status" value="1"/>
</dbReference>
<feature type="transmembrane region" description="Helical" evidence="1">
    <location>
        <begin position="142"/>
        <end position="162"/>
    </location>
</feature>
<organism evidence="3 4">
    <name type="scientific">Reinekea blandensis MED297</name>
    <dbReference type="NCBI Taxonomy" id="314283"/>
    <lineage>
        <taxon>Bacteria</taxon>
        <taxon>Pseudomonadati</taxon>
        <taxon>Pseudomonadota</taxon>
        <taxon>Gammaproteobacteria</taxon>
        <taxon>Oceanospirillales</taxon>
        <taxon>Saccharospirillaceae</taxon>
        <taxon>Reinekea</taxon>
    </lineage>
</organism>
<evidence type="ECO:0000313" key="3">
    <source>
        <dbReference type="EMBL" id="EAR10399.1"/>
    </source>
</evidence>
<gene>
    <name evidence="3" type="ORF">MED297_01220</name>
</gene>
<dbReference type="PIRSF" id="PIRSF016919">
    <property type="entry name" value="HupE_UreJ"/>
    <property type="match status" value="1"/>
</dbReference>
<feature type="transmembrane region" description="Helical" evidence="1">
    <location>
        <begin position="39"/>
        <end position="57"/>
    </location>
</feature>
<dbReference type="InterPro" id="IPR007038">
    <property type="entry name" value="HupE_UreJ"/>
</dbReference>
<feature type="transmembrane region" description="Helical" evidence="1">
    <location>
        <begin position="114"/>
        <end position="130"/>
    </location>
</feature>
<comment type="caution">
    <text evidence="3">The sequence shown here is derived from an EMBL/GenBank/DDBJ whole genome shotgun (WGS) entry which is preliminary data.</text>
</comment>
<dbReference type="AlphaFoldDB" id="A4BBR4"/>
<reference evidence="3 4" key="1">
    <citation type="submission" date="2006-02" db="EMBL/GenBank/DDBJ databases">
        <authorList>
            <person name="Pinhassi J."/>
            <person name="Pedros-Alio C."/>
            <person name="Ferriera S."/>
            <person name="Johnson J."/>
            <person name="Kravitz S."/>
            <person name="Halpern A."/>
            <person name="Remington K."/>
            <person name="Beeson K."/>
            <person name="Tran B."/>
            <person name="Rogers Y.-H."/>
            <person name="Friedman R."/>
            <person name="Venter J.C."/>
        </authorList>
    </citation>
    <scope>NUCLEOTIDE SEQUENCE [LARGE SCALE GENOMIC DNA]</scope>
    <source>
        <strain evidence="3 4">MED297</strain>
    </source>
</reference>
<dbReference type="STRING" id="314283.MED297_01220"/>
<accession>A4BBR4</accession>